<dbReference type="PROSITE" id="PS50950">
    <property type="entry name" value="ZF_THAP"/>
    <property type="match status" value="1"/>
</dbReference>
<evidence type="ECO:0000259" key="9">
    <source>
        <dbReference type="PROSITE" id="PS50950"/>
    </source>
</evidence>
<comment type="similarity">
    <text evidence="6">Belongs to the THAP11 family.</text>
</comment>
<dbReference type="RefSeq" id="XP_030622611.1">
    <property type="nucleotide sequence ID" value="XM_030766751.1"/>
</dbReference>
<evidence type="ECO:0000256" key="4">
    <source>
        <dbReference type="ARBA" id="ARBA00022833"/>
    </source>
</evidence>
<feature type="domain" description="THAP-type" evidence="9">
    <location>
        <begin position="1"/>
        <end position="80"/>
    </location>
</feature>
<keyword evidence="10" id="KW-1185">Reference proteome</keyword>
<dbReference type="PANTHER" id="PTHR22794">
    <property type="entry name" value="THAP DOMAIN PROTEIN 11"/>
    <property type="match status" value="1"/>
</dbReference>
<evidence type="ECO:0000256" key="7">
    <source>
        <dbReference type="ARBA" id="ARBA00039845"/>
    </source>
</evidence>
<dbReference type="InterPro" id="IPR006612">
    <property type="entry name" value="THAP_Znf"/>
</dbReference>
<proteinExistence type="inferred from homology"/>
<reference evidence="11" key="1">
    <citation type="submission" date="2025-08" db="UniProtKB">
        <authorList>
            <consortium name="RefSeq"/>
        </authorList>
    </citation>
    <scope>IDENTIFICATION</scope>
</reference>
<evidence type="ECO:0000256" key="1">
    <source>
        <dbReference type="ARBA" id="ARBA00022491"/>
    </source>
</evidence>
<gene>
    <name evidence="11" type="primary">LOC115806025</name>
</gene>
<keyword evidence="5 8" id="KW-0238">DNA-binding</keyword>
<dbReference type="Proteomes" id="UP000504632">
    <property type="component" value="Chromosome 2"/>
</dbReference>
<dbReference type="GeneID" id="115806025"/>
<dbReference type="AlphaFoldDB" id="A0A6J2UU21"/>
<dbReference type="GO" id="GO:0000978">
    <property type="term" value="F:RNA polymerase II cis-regulatory region sequence-specific DNA binding"/>
    <property type="evidence" value="ECO:0007669"/>
    <property type="project" value="TreeGrafter"/>
</dbReference>
<dbReference type="Pfam" id="PF05485">
    <property type="entry name" value="THAP"/>
    <property type="match status" value="1"/>
</dbReference>
<dbReference type="OrthoDB" id="8948150at2759"/>
<accession>A0A6J2UU21</accession>
<keyword evidence="3 8" id="KW-0863">Zinc-finger</keyword>
<sequence>MPGFTCCVPGCYNNSQRDKDKRFYIFPKDKTLRETWLKNISRNGVNGCFSTFQPTTGHRVCSAHFVGGRKTYTTRIPTIFPLWGVNEKRRRRRKKPAALLPSITNVNPNVDDVGLHSEAKEGIEDLQDGENGLDVKPILLSAETIENCQTAVVSCAVTDCNTDLQPVVTTTSADKQSAPALDTSLQSLVDHPYSVPSGTTALDMLKKLNEQRDIIASMEATMKELGSTIHHLRVTEAKLLEQIRERDALLSGTFLPKKYPRNLQAMPI</sequence>
<organism evidence="10 11">
    <name type="scientific">Chanos chanos</name>
    <name type="common">Milkfish</name>
    <name type="synonym">Mugil chanos</name>
    <dbReference type="NCBI Taxonomy" id="29144"/>
    <lineage>
        <taxon>Eukaryota</taxon>
        <taxon>Metazoa</taxon>
        <taxon>Chordata</taxon>
        <taxon>Craniata</taxon>
        <taxon>Vertebrata</taxon>
        <taxon>Euteleostomi</taxon>
        <taxon>Actinopterygii</taxon>
        <taxon>Neopterygii</taxon>
        <taxon>Teleostei</taxon>
        <taxon>Ostariophysi</taxon>
        <taxon>Gonorynchiformes</taxon>
        <taxon>Chanidae</taxon>
        <taxon>Chanos</taxon>
    </lineage>
</organism>
<evidence type="ECO:0000256" key="5">
    <source>
        <dbReference type="ARBA" id="ARBA00023125"/>
    </source>
</evidence>
<dbReference type="CDD" id="cd22291">
    <property type="entry name" value="cc_THAP11_C"/>
    <property type="match status" value="1"/>
</dbReference>
<dbReference type="GO" id="GO:0008270">
    <property type="term" value="F:zinc ion binding"/>
    <property type="evidence" value="ECO:0007669"/>
    <property type="project" value="UniProtKB-KW"/>
</dbReference>
<name>A0A6J2UU21_CHACN</name>
<keyword evidence="1" id="KW-0678">Repressor</keyword>
<protein>
    <recommendedName>
        <fullName evidence="7">THAP domain-containing protein 11</fullName>
    </recommendedName>
</protein>
<dbReference type="SMART" id="SM00692">
    <property type="entry name" value="DM3"/>
    <property type="match status" value="1"/>
</dbReference>
<dbReference type="SMART" id="SM00980">
    <property type="entry name" value="THAP"/>
    <property type="match status" value="1"/>
</dbReference>
<dbReference type="PANTHER" id="PTHR22794:SF2">
    <property type="entry name" value="THAP DOMAIN-CONTAINING PROTEIN 11"/>
    <property type="match status" value="1"/>
</dbReference>
<dbReference type="GO" id="GO:0005654">
    <property type="term" value="C:nucleoplasm"/>
    <property type="evidence" value="ECO:0007669"/>
    <property type="project" value="TreeGrafter"/>
</dbReference>
<evidence type="ECO:0000313" key="11">
    <source>
        <dbReference type="RefSeq" id="XP_030622611.1"/>
    </source>
</evidence>
<evidence type="ECO:0000313" key="10">
    <source>
        <dbReference type="Proteomes" id="UP000504632"/>
    </source>
</evidence>
<dbReference type="GO" id="GO:0006357">
    <property type="term" value="P:regulation of transcription by RNA polymerase II"/>
    <property type="evidence" value="ECO:0007669"/>
    <property type="project" value="TreeGrafter"/>
</dbReference>
<dbReference type="InParanoid" id="A0A6J2UU21"/>
<keyword evidence="4" id="KW-0862">Zinc</keyword>
<evidence type="ECO:0000256" key="2">
    <source>
        <dbReference type="ARBA" id="ARBA00022723"/>
    </source>
</evidence>
<evidence type="ECO:0000256" key="6">
    <source>
        <dbReference type="ARBA" id="ARBA00038368"/>
    </source>
</evidence>
<dbReference type="SUPFAM" id="SSF57716">
    <property type="entry name" value="Glucocorticoid receptor-like (DNA-binding domain)"/>
    <property type="match status" value="1"/>
</dbReference>
<evidence type="ECO:0000256" key="8">
    <source>
        <dbReference type="PROSITE-ProRule" id="PRU00309"/>
    </source>
</evidence>
<keyword evidence="2" id="KW-0479">Metal-binding</keyword>
<evidence type="ECO:0000256" key="3">
    <source>
        <dbReference type="ARBA" id="ARBA00022771"/>
    </source>
</evidence>